<keyword evidence="3" id="KW-1185">Reference proteome</keyword>
<dbReference type="EMBL" id="QZEI01000110">
    <property type="protein sequence ID" value="RLV57995.1"/>
    <property type="molecule type" value="Genomic_DNA"/>
</dbReference>
<reference evidence="2 3" key="1">
    <citation type="submission" date="2018-09" db="EMBL/GenBank/DDBJ databases">
        <title>Phylogeny of the Shewanellaceae, and recommendation for two new genera, Pseudoshewanella and Parashewanella.</title>
        <authorList>
            <person name="Wang G."/>
        </authorList>
    </citation>
    <scope>NUCLEOTIDE SEQUENCE [LARGE SCALE GENOMIC DNA]</scope>
    <source>
        <strain evidence="2 3">C51</strain>
    </source>
</reference>
<evidence type="ECO:0000313" key="2">
    <source>
        <dbReference type="EMBL" id="RLV57995.1"/>
    </source>
</evidence>
<feature type="signal peptide" evidence="1">
    <location>
        <begin position="1"/>
        <end position="18"/>
    </location>
</feature>
<name>A0A3L8PRI6_9GAMM</name>
<proteinExistence type="predicted"/>
<evidence type="ECO:0000313" key="3">
    <source>
        <dbReference type="Proteomes" id="UP000281474"/>
    </source>
</evidence>
<organism evidence="2 3">
    <name type="scientific">Parashewanella curva</name>
    <dbReference type="NCBI Taxonomy" id="2338552"/>
    <lineage>
        <taxon>Bacteria</taxon>
        <taxon>Pseudomonadati</taxon>
        <taxon>Pseudomonadota</taxon>
        <taxon>Gammaproteobacteria</taxon>
        <taxon>Alteromonadales</taxon>
        <taxon>Shewanellaceae</taxon>
        <taxon>Parashewanella</taxon>
    </lineage>
</organism>
<dbReference type="AlphaFoldDB" id="A0A3L8PRI6"/>
<protein>
    <submittedName>
        <fullName evidence="2">Uncharacterized protein</fullName>
    </submittedName>
</protein>
<accession>A0A3L8PRI6</accession>
<comment type="caution">
    <text evidence="2">The sequence shown here is derived from an EMBL/GenBank/DDBJ whole genome shotgun (WGS) entry which is preliminary data.</text>
</comment>
<feature type="chain" id="PRO_5018021998" evidence="1">
    <location>
        <begin position="19"/>
        <end position="99"/>
    </location>
</feature>
<dbReference type="Proteomes" id="UP000281474">
    <property type="component" value="Unassembled WGS sequence"/>
</dbReference>
<evidence type="ECO:0000256" key="1">
    <source>
        <dbReference type="SAM" id="SignalP"/>
    </source>
</evidence>
<sequence length="99" mass="11460">MKKIILLALTFLSFNSFSNELKTEISLNVKLLECLDTIPYKEINDQDYKFAKSLTLIPVVIDNLTKSEVSPKYKRLFKISSKYCSKEIKNFAAYINRKG</sequence>
<gene>
    <name evidence="2" type="ORF">D5018_19640</name>
</gene>
<keyword evidence="1" id="KW-0732">Signal</keyword>